<feature type="domain" description="Flagellin N-terminal" evidence="4">
    <location>
        <begin position="7"/>
        <end position="126"/>
    </location>
</feature>
<dbReference type="AlphaFoldDB" id="A0A143PRG5"/>
<dbReference type="InterPro" id="IPR046358">
    <property type="entry name" value="Flagellin_C"/>
</dbReference>
<dbReference type="PANTHER" id="PTHR42792:SF2">
    <property type="entry name" value="FLAGELLIN"/>
    <property type="match status" value="1"/>
</dbReference>
<dbReference type="InterPro" id="IPR001492">
    <property type="entry name" value="Flagellin"/>
</dbReference>
<evidence type="ECO:0000313" key="6">
    <source>
        <dbReference type="EMBL" id="AMY10399.1"/>
    </source>
</evidence>
<dbReference type="EMBL" id="CP015136">
    <property type="protein sequence ID" value="AMY10399.1"/>
    <property type="molecule type" value="Genomic_DNA"/>
</dbReference>
<dbReference type="OrthoDB" id="9796789at2"/>
<dbReference type="PANTHER" id="PTHR42792">
    <property type="entry name" value="FLAGELLIN"/>
    <property type="match status" value="1"/>
</dbReference>
<dbReference type="Pfam" id="PF00700">
    <property type="entry name" value="Flagellin_C"/>
    <property type="match status" value="1"/>
</dbReference>
<dbReference type="STRING" id="1855912.LuPra_03629"/>
<dbReference type="RefSeq" id="WP_110172041.1">
    <property type="nucleotide sequence ID" value="NZ_CP015136.1"/>
</dbReference>
<dbReference type="Gene3D" id="6.10.10.10">
    <property type="entry name" value="Flagellar export chaperone, C-terminal domain"/>
    <property type="match status" value="1"/>
</dbReference>
<keyword evidence="6" id="KW-0969">Cilium</keyword>
<keyword evidence="7" id="KW-1185">Reference proteome</keyword>
<evidence type="ECO:0000259" key="5">
    <source>
        <dbReference type="Pfam" id="PF00700"/>
    </source>
</evidence>
<dbReference type="Pfam" id="PF00669">
    <property type="entry name" value="Flagellin_N"/>
    <property type="match status" value="1"/>
</dbReference>
<feature type="domain" description="Flagellin C-terminal" evidence="5">
    <location>
        <begin position="185"/>
        <end position="269"/>
    </location>
</feature>
<evidence type="ECO:0000256" key="2">
    <source>
        <dbReference type="ARBA" id="ARBA00023143"/>
    </source>
</evidence>
<keyword evidence="6" id="KW-0282">Flagellum</keyword>
<dbReference type="Proteomes" id="UP000076079">
    <property type="component" value="Chromosome"/>
</dbReference>
<sequence>MASFSVVTNVSAVNAQANLYQTNIGLRQALTRVSSGYRINYSGDDAAGLAVANRYRSDVAVLQQGVRNANDGLSDLQIKDGALDNMSKLLDRLAVLATQAASGQTTTNSRNTLDAEFQDVLGEISRESNVARLDVAGASQGFSVFVSSNGTNGVVAGTIGDVDITTLGLTGLTIANQAGAQTAVSTVTTAITNLGVVQGQVGQLQNRLSYAISLAQSQIVNTKSAESRIRDANVAEESANLTRYSILNQSGIAALAQANQSTSAVLSLLR</sequence>
<reference evidence="7" key="2">
    <citation type="submission" date="2016-04" db="EMBL/GenBank/DDBJ databases">
        <title>First Complete Genome Sequence of a Subdivision 6 Acidobacterium.</title>
        <authorList>
            <person name="Huang S."/>
            <person name="Vieira S."/>
            <person name="Bunk B."/>
            <person name="Riedel T."/>
            <person name="Sproeer C."/>
            <person name="Overmann J."/>
        </authorList>
    </citation>
    <scope>NUCLEOTIDE SEQUENCE [LARGE SCALE GENOMIC DNA]</scope>
    <source>
        <strain evidence="7">DSM 100886 HEG_-6_39</strain>
    </source>
</reference>
<evidence type="ECO:0000313" key="7">
    <source>
        <dbReference type="Proteomes" id="UP000076079"/>
    </source>
</evidence>
<comment type="similarity">
    <text evidence="1 3">Belongs to the bacterial flagellin family.</text>
</comment>
<dbReference type="InterPro" id="IPR042187">
    <property type="entry name" value="Flagellin_C_sub2"/>
</dbReference>
<accession>A0A143PRG5</accession>
<protein>
    <recommendedName>
        <fullName evidence="3">Flagellin</fullName>
    </recommendedName>
</protein>
<dbReference type="SUPFAM" id="SSF64518">
    <property type="entry name" value="Phase 1 flagellin"/>
    <property type="match status" value="1"/>
</dbReference>
<name>A0A143PRG5_LUTPR</name>
<reference evidence="6 7" key="1">
    <citation type="journal article" date="2016" name="Genome Announc.">
        <title>First Complete Genome Sequence of a Subdivision 6 Acidobacterium Strain.</title>
        <authorList>
            <person name="Huang S."/>
            <person name="Vieira S."/>
            <person name="Bunk B."/>
            <person name="Riedel T."/>
            <person name="Sproer C."/>
            <person name="Overmann J."/>
        </authorList>
    </citation>
    <scope>NUCLEOTIDE SEQUENCE [LARGE SCALE GENOMIC DNA]</scope>
    <source>
        <strain evidence="7">DSM 100886 HEG_-6_39</strain>
    </source>
</reference>
<dbReference type="InterPro" id="IPR001029">
    <property type="entry name" value="Flagellin_N"/>
</dbReference>
<dbReference type="GO" id="GO:0009288">
    <property type="term" value="C:bacterial-type flagellum"/>
    <property type="evidence" value="ECO:0007669"/>
    <property type="project" value="UniProtKB-SubCell"/>
</dbReference>
<dbReference type="PATRIC" id="fig|1813736.3.peg.3838"/>
<dbReference type="GO" id="GO:0005576">
    <property type="term" value="C:extracellular region"/>
    <property type="evidence" value="ECO:0007669"/>
    <property type="project" value="UniProtKB-SubCell"/>
</dbReference>
<dbReference type="GO" id="GO:0005198">
    <property type="term" value="F:structural molecule activity"/>
    <property type="evidence" value="ECO:0007669"/>
    <property type="project" value="UniProtKB-UniRule"/>
</dbReference>
<dbReference type="PRINTS" id="PR00207">
    <property type="entry name" value="FLAGELLIN"/>
</dbReference>
<evidence type="ECO:0000259" key="4">
    <source>
        <dbReference type="Pfam" id="PF00669"/>
    </source>
</evidence>
<proteinExistence type="inferred from homology"/>
<dbReference type="Gene3D" id="3.30.70.2120">
    <property type="match status" value="1"/>
</dbReference>
<keyword evidence="6" id="KW-0966">Cell projection</keyword>
<evidence type="ECO:0000256" key="3">
    <source>
        <dbReference type="RuleBase" id="RU362073"/>
    </source>
</evidence>
<dbReference type="KEGG" id="abac:LuPra_03629"/>
<keyword evidence="2 3" id="KW-0975">Bacterial flagellum</keyword>
<evidence type="ECO:0000256" key="1">
    <source>
        <dbReference type="ARBA" id="ARBA00005709"/>
    </source>
</evidence>
<organism evidence="6 7">
    <name type="scientific">Luteitalea pratensis</name>
    <dbReference type="NCBI Taxonomy" id="1855912"/>
    <lineage>
        <taxon>Bacteria</taxon>
        <taxon>Pseudomonadati</taxon>
        <taxon>Acidobacteriota</taxon>
        <taxon>Vicinamibacteria</taxon>
        <taxon>Vicinamibacterales</taxon>
        <taxon>Vicinamibacteraceae</taxon>
        <taxon>Luteitalea</taxon>
    </lineage>
</organism>
<comment type="subcellular location">
    <subcellularLocation>
        <location evidence="3">Secreted</location>
    </subcellularLocation>
    <subcellularLocation>
        <location evidence="3">Bacterial flagellum</location>
    </subcellularLocation>
</comment>
<comment type="function">
    <text evidence="3">Flagellin is the subunit protein which polymerizes to form the filaments of bacterial flagella.</text>
</comment>
<keyword evidence="3" id="KW-0964">Secreted</keyword>
<dbReference type="Gene3D" id="1.20.1330.10">
    <property type="entry name" value="f41 fragment of flagellin, N-terminal domain"/>
    <property type="match status" value="2"/>
</dbReference>
<gene>
    <name evidence="6" type="primary">hag_1</name>
    <name evidence="6" type="ORF">LuPra_03629</name>
</gene>